<sequence length="273" mass="29665">MSGFILRKFADLVGQGVKTDKGFKEVHVNSVAKALTEFSGQEVTGTQVYNHLRKWRQKWIRVCRLKDLSSAHWDENTFTIILDDEHLLGHTKDNPKDAEFLNVPIENYVQMQIIFGAGQATGKYAMASNEPLGTISDITEGAGASEEPCLVGTGATASGSAGASPSHSGAGAGSSYGSNGKKRRLSDEELGIMAGLTGAVNKLAEAVQAPVVVQTTDVHPDLYQICMSIPGFTDEELMTCLTYLLDNKRQGDGFVKMEPKHRVLWLRQHLAKI</sequence>
<dbReference type="Pfam" id="PF12776">
    <property type="entry name" value="Myb_DNA-bind_3"/>
    <property type="match status" value="1"/>
</dbReference>
<feature type="region of interest" description="Disordered" evidence="1">
    <location>
        <begin position="155"/>
        <end position="182"/>
    </location>
</feature>
<dbReference type="ExpressionAtlas" id="A0A3L6E4P0">
    <property type="expression patterns" value="baseline and differential"/>
</dbReference>
<dbReference type="AlphaFoldDB" id="A0A3L6E4P0"/>
<name>A0A3L6E4P0_MAIZE</name>
<reference evidence="3" key="1">
    <citation type="journal article" date="2018" name="Nat. Genet.">
        <title>Extensive intraspecific gene order and gene structural variations between Mo17 and other maize genomes.</title>
        <authorList>
            <person name="Sun S."/>
            <person name="Zhou Y."/>
            <person name="Chen J."/>
            <person name="Shi J."/>
            <person name="Zhao H."/>
            <person name="Zhao H."/>
            <person name="Song W."/>
            <person name="Zhang M."/>
            <person name="Cui Y."/>
            <person name="Dong X."/>
            <person name="Liu H."/>
            <person name="Ma X."/>
            <person name="Jiao Y."/>
            <person name="Wang B."/>
            <person name="Wei X."/>
            <person name="Stein J.C."/>
            <person name="Glaubitz J.C."/>
            <person name="Lu F."/>
            <person name="Yu G."/>
            <person name="Liang C."/>
            <person name="Fengler K."/>
            <person name="Li B."/>
            <person name="Rafalski A."/>
            <person name="Schnable P.S."/>
            <person name="Ware D.H."/>
            <person name="Buckler E.S."/>
            <person name="Lai J."/>
        </authorList>
    </citation>
    <scope>NUCLEOTIDE SEQUENCE [LARGE SCALE GENOMIC DNA]</scope>
    <source>
        <tissue evidence="3">Seedling</tissue>
    </source>
</reference>
<gene>
    <name evidence="3" type="ORF">Zm00014a_021945</name>
</gene>
<comment type="caution">
    <text evidence="3">The sequence shown here is derived from an EMBL/GenBank/DDBJ whole genome shotgun (WGS) entry which is preliminary data.</text>
</comment>
<proteinExistence type="predicted"/>
<organism evidence="3">
    <name type="scientific">Zea mays</name>
    <name type="common">Maize</name>
    <dbReference type="NCBI Taxonomy" id="4577"/>
    <lineage>
        <taxon>Eukaryota</taxon>
        <taxon>Viridiplantae</taxon>
        <taxon>Streptophyta</taxon>
        <taxon>Embryophyta</taxon>
        <taxon>Tracheophyta</taxon>
        <taxon>Spermatophyta</taxon>
        <taxon>Magnoliopsida</taxon>
        <taxon>Liliopsida</taxon>
        <taxon>Poales</taxon>
        <taxon>Poaceae</taxon>
        <taxon>PACMAD clade</taxon>
        <taxon>Panicoideae</taxon>
        <taxon>Andropogonodae</taxon>
        <taxon>Andropogoneae</taxon>
        <taxon>Tripsacinae</taxon>
        <taxon>Zea</taxon>
    </lineage>
</organism>
<evidence type="ECO:0000313" key="3">
    <source>
        <dbReference type="EMBL" id="PWZ15077.1"/>
    </source>
</evidence>
<feature type="domain" description="Myb/SANT-like" evidence="2">
    <location>
        <begin position="10"/>
        <end position="85"/>
    </location>
</feature>
<dbReference type="EMBL" id="NCVQ01000008">
    <property type="protein sequence ID" value="PWZ15077.1"/>
    <property type="molecule type" value="Genomic_DNA"/>
</dbReference>
<dbReference type="Proteomes" id="UP000251960">
    <property type="component" value="Chromosome 7"/>
</dbReference>
<feature type="compositionally biased region" description="Low complexity" evidence="1">
    <location>
        <begin position="155"/>
        <end position="178"/>
    </location>
</feature>
<protein>
    <recommendedName>
        <fullName evidence="2">Myb/SANT-like domain-containing protein</fullName>
    </recommendedName>
</protein>
<dbReference type="InterPro" id="IPR024752">
    <property type="entry name" value="Myb/SANT-like_dom"/>
</dbReference>
<evidence type="ECO:0000256" key="1">
    <source>
        <dbReference type="SAM" id="MobiDB-lite"/>
    </source>
</evidence>
<evidence type="ECO:0000259" key="2">
    <source>
        <dbReference type="Pfam" id="PF12776"/>
    </source>
</evidence>
<accession>A0A3L6E4P0</accession>
<dbReference type="PANTHER" id="PTHR47127">
    <property type="entry name" value="10A19I.15"/>
    <property type="match status" value="1"/>
</dbReference>